<dbReference type="Proteomes" id="UP001642360">
    <property type="component" value="Unassembled WGS sequence"/>
</dbReference>
<dbReference type="AlphaFoldDB" id="A0ABC8SVH1"/>
<dbReference type="PANTHER" id="PTHR12668">
    <property type="entry name" value="TRANSMEMBRANE PROTEIN 14, 15"/>
    <property type="match status" value="1"/>
</dbReference>
<evidence type="ECO:0000256" key="7">
    <source>
        <dbReference type="SAM" id="Phobius"/>
    </source>
</evidence>
<comment type="subcellular location">
    <subcellularLocation>
        <location evidence="1">Membrane</location>
    </subcellularLocation>
</comment>
<sequence length="202" mass="21110">MGELFAISQSSILLPQAPSRGRHYSVGFHRASSTASSVRFLRTRSEPAVFFPTISAQALQQKRFSWGIRSADSEVPPTLTVESASDGNEIQPDSSGGGDEFGGVSGGGGRGRGNNWGNNNNEGEGGSDESEDTSKKKMAMSMSQKLTLGYAALVGVGGVMGYVKSGSQKSLMAGGLSALLLYFVYSELPTRPVFASSLGLGK</sequence>
<name>A0ABC8SVH1_9AQUA</name>
<feature type="transmembrane region" description="Helical" evidence="7">
    <location>
        <begin position="146"/>
        <end position="163"/>
    </location>
</feature>
<evidence type="ECO:0000256" key="6">
    <source>
        <dbReference type="SAM" id="MobiDB-lite"/>
    </source>
</evidence>
<dbReference type="InterPro" id="IPR044890">
    <property type="entry name" value="TMEM14_sf"/>
</dbReference>
<evidence type="ECO:0000256" key="1">
    <source>
        <dbReference type="ARBA" id="ARBA00004370"/>
    </source>
</evidence>
<evidence type="ECO:0000313" key="8">
    <source>
        <dbReference type="EMBL" id="CAK9161191.1"/>
    </source>
</evidence>
<keyword evidence="9" id="KW-1185">Reference proteome</keyword>
<feature type="region of interest" description="Disordered" evidence="6">
    <location>
        <begin position="75"/>
        <end position="138"/>
    </location>
</feature>
<proteinExistence type="inferred from homology"/>
<keyword evidence="3 7" id="KW-0812">Transmembrane</keyword>
<gene>
    <name evidence="8" type="ORF">ILEXP_LOCUS29980</name>
</gene>
<evidence type="ECO:0000256" key="4">
    <source>
        <dbReference type="ARBA" id="ARBA00022989"/>
    </source>
</evidence>
<organism evidence="8 9">
    <name type="scientific">Ilex paraguariensis</name>
    <name type="common">yerba mate</name>
    <dbReference type="NCBI Taxonomy" id="185542"/>
    <lineage>
        <taxon>Eukaryota</taxon>
        <taxon>Viridiplantae</taxon>
        <taxon>Streptophyta</taxon>
        <taxon>Embryophyta</taxon>
        <taxon>Tracheophyta</taxon>
        <taxon>Spermatophyta</taxon>
        <taxon>Magnoliopsida</taxon>
        <taxon>eudicotyledons</taxon>
        <taxon>Gunneridae</taxon>
        <taxon>Pentapetalae</taxon>
        <taxon>asterids</taxon>
        <taxon>campanulids</taxon>
        <taxon>Aquifoliales</taxon>
        <taxon>Aquifoliaceae</taxon>
        <taxon>Ilex</taxon>
    </lineage>
</organism>
<dbReference type="Gene3D" id="1.10.10.1740">
    <property type="entry name" value="Transmembrane protein 14-like"/>
    <property type="match status" value="1"/>
</dbReference>
<reference evidence="8 9" key="1">
    <citation type="submission" date="2024-02" db="EMBL/GenBank/DDBJ databases">
        <authorList>
            <person name="Vignale AGUSTIN F."/>
            <person name="Sosa J E."/>
            <person name="Modenutti C."/>
        </authorList>
    </citation>
    <scope>NUCLEOTIDE SEQUENCE [LARGE SCALE GENOMIC DNA]</scope>
</reference>
<keyword evidence="5 7" id="KW-0472">Membrane</keyword>
<protein>
    <submittedName>
        <fullName evidence="8">Uncharacterized protein</fullName>
    </submittedName>
</protein>
<dbReference type="PANTHER" id="PTHR12668:SF37">
    <property type="entry name" value="PROTEIN FATTY ACID EXPORT 2, CHLOROPLASTIC"/>
    <property type="match status" value="1"/>
</dbReference>
<evidence type="ECO:0000256" key="3">
    <source>
        <dbReference type="ARBA" id="ARBA00022692"/>
    </source>
</evidence>
<evidence type="ECO:0000256" key="2">
    <source>
        <dbReference type="ARBA" id="ARBA00007590"/>
    </source>
</evidence>
<keyword evidence="4 7" id="KW-1133">Transmembrane helix</keyword>
<feature type="compositionally biased region" description="Polar residues" evidence="6">
    <location>
        <begin position="80"/>
        <end position="92"/>
    </location>
</feature>
<dbReference type="Pfam" id="PF03647">
    <property type="entry name" value="Tmemb_14"/>
    <property type="match status" value="1"/>
</dbReference>
<feature type="compositionally biased region" description="Gly residues" evidence="6">
    <location>
        <begin position="95"/>
        <end position="114"/>
    </location>
</feature>
<dbReference type="GO" id="GO:0016020">
    <property type="term" value="C:membrane"/>
    <property type="evidence" value="ECO:0007669"/>
    <property type="project" value="UniProtKB-SubCell"/>
</dbReference>
<comment type="caution">
    <text evidence="8">The sequence shown here is derived from an EMBL/GenBank/DDBJ whole genome shotgun (WGS) entry which is preliminary data.</text>
</comment>
<dbReference type="InterPro" id="IPR005349">
    <property type="entry name" value="TMEM14"/>
</dbReference>
<comment type="similarity">
    <text evidence="2">Belongs to the TMEM14 family.</text>
</comment>
<evidence type="ECO:0000313" key="9">
    <source>
        <dbReference type="Proteomes" id="UP001642360"/>
    </source>
</evidence>
<evidence type="ECO:0000256" key="5">
    <source>
        <dbReference type="ARBA" id="ARBA00023136"/>
    </source>
</evidence>
<dbReference type="EMBL" id="CAUOFW020003636">
    <property type="protein sequence ID" value="CAK9161191.1"/>
    <property type="molecule type" value="Genomic_DNA"/>
</dbReference>
<accession>A0ABC8SVH1</accession>